<evidence type="ECO:0000256" key="2">
    <source>
        <dbReference type="SAM" id="MobiDB-lite"/>
    </source>
</evidence>
<evidence type="ECO:0000313" key="5">
    <source>
        <dbReference type="Proteomes" id="UP001186944"/>
    </source>
</evidence>
<evidence type="ECO:0000259" key="3">
    <source>
        <dbReference type="PROSITE" id="PS50095"/>
    </source>
</evidence>
<protein>
    <recommendedName>
        <fullName evidence="3">PLAT domain-containing protein</fullName>
    </recommendedName>
</protein>
<proteinExistence type="predicted"/>
<evidence type="ECO:0000256" key="1">
    <source>
        <dbReference type="PROSITE-ProRule" id="PRU00152"/>
    </source>
</evidence>
<dbReference type="SMART" id="SM00308">
    <property type="entry name" value="LH2"/>
    <property type="match status" value="2"/>
</dbReference>
<dbReference type="SUPFAM" id="SSF49723">
    <property type="entry name" value="Lipase/lipooxygenase domain (PLAT/LH2 domain)"/>
    <property type="match status" value="3"/>
</dbReference>
<feature type="compositionally biased region" description="Basic and acidic residues" evidence="2">
    <location>
        <begin position="553"/>
        <end position="568"/>
    </location>
</feature>
<sequence>MDDIYSFGDSFRDSYDGTGTVDTWAGRFNTNLYGHDLQKLCVRTQNNLDRIAENMSKMEPCFRYGMKHWHPDQRPKSAKLAHAAGPPDPNKVRWHDTNVMFTSSENIKNLGRTVSTDNITDDTSSVLSTTTGGQVSTYCYLCSTMEEHRRHMLRHRPKRPASAKPRIEYIAPKPHVKRKEEEEEKVIPERLYKVEVFTGDINGAGTAANVFITIKGSRDILNKTKLMKGRGSAQFAFLRNTKETFYLKAPKLGNLEIVTIEHDGLEKKHGWYLERIEITDMETSMVWIFWCKNWLSLHIKDYQISRDLYGKEKEMPQCAYEIEVITGKKKLAGTDAKVYLTMFGANGPTKKILLADRSKNKEAFERGRTDHFRLLMNDIGELKRIRIEHDGEGFASGWYLERITITKELERKEIYYFPYGGWIARDAGKGELFREIKARKTLPREMETGETTTYIVTVLTGDVRYAGTDANVFIKFCGVNEKSTKKLKLDDAKNNFERGMTDEFKLEAIDVGPISYIVIGHDNSGPGAGWFLDQVKVKRYLGKKEIKEYMKKAKKKYQAEDKVGDDRPVSGSRRPSSAKGRDRNQPTSAMSNRKDKRNKTYHDDDSDEDLSDPDSDLSDRVDNSSRPRSSLGRSLRRGLDLSDIEEDSEGEKKQKRGKRGKGDRKRDKDDVVATLQKPLYEEYLFPCNQWFASDEGDGLFVREIKYRNKEMFFRD</sequence>
<feature type="domain" description="PLAT" evidence="3">
    <location>
        <begin position="452"/>
        <end position="571"/>
    </location>
</feature>
<dbReference type="Proteomes" id="UP001186944">
    <property type="component" value="Unassembled WGS sequence"/>
</dbReference>
<dbReference type="InterPro" id="IPR052970">
    <property type="entry name" value="Inner_ear_hair_cell_LOXHD"/>
</dbReference>
<dbReference type="CDD" id="cd01756">
    <property type="entry name" value="PLAT_repeat"/>
    <property type="match status" value="1"/>
</dbReference>
<feature type="domain" description="PLAT" evidence="3">
    <location>
        <begin position="318"/>
        <end position="437"/>
    </location>
</feature>
<reference evidence="4" key="1">
    <citation type="submission" date="2019-08" db="EMBL/GenBank/DDBJ databases">
        <title>The improved chromosome-level genome for the pearl oyster Pinctada fucata martensii using PacBio sequencing and Hi-C.</title>
        <authorList>
            <person name="Zheng Z."/>
        </authorList>
    </citation>
    <scope>NUCLEOTIDE SEQUENCE</scope>
    <source>
        <strain evidence="4">ZZ-2019</strain>
        <tissue evidence="4">Adductor muscle</tissue>
    </source>
</reference>
<feature type="region of interest" description="Disordered" evidence="2">
    <location>
        <begin position="72"/>
        <end position="93"/>
    </location>
</feature>
<dbReference type="PANTHER" id="PTHR45901:SF4">
    <property type="entry name" value="PLAT DOMAIN-CONTAINING PROTEIN"/>
    <property type="match status" value="1"/>
</dbReference>
<accession>A0AA89BSH9</accession>
<feature type="region of interest" description="Disordered" evidence="2">
    <location>
        <begin position="553"/>
        <end position="671"/>
    </location>
</feature>
<dbReference type="Gene3D" id="2.40.180.10">
    <property type="entry name" value="Catalase core domain"/>
    <property type="match status" value="3"/>
</dbReference>
<dbReference type="PANTHER" id="PTHR45901">
    <property type="entry name" value="PROTEIN CBG12474"/>
    <property type="match status" value="1"/>
</dbReference>
<dbReference type="InterPro" id="IPR036392">
    <property type="entry name" value="PLAT/LH2_dom_sf"/>
</dbReference>
<comment type="caution">
    <text evidence="1">Lacks conserved residue(s) required for the propagation of feature annotation.</text>
</comment>
<dbReference type="AlphaFoldDB" id="A0AA89BSH9"/>
<evidence type="ECO:0000313" key="4">
    <source>
        <dbReference type="EMBL" id="KAK3093954.1"/>
    </source>
</evidence>
<gene>
    <name evidence="4" type="ORF">FSP39_022228</name>
</gene>
<feature type="domain" description="PLAT" evidence="3">
    <location>
        <begin position="190"/>
        <end position="309"/>
    </location>
</feature>
<dbReference type="Pfam" id="PF01477">
    <property type="entry name" value="PLAT"/>
    <property type="match status" value="3"/>
</dbReference>
<dbReference type="PROSITE" id="PS50095">
    <property type="entry name" value="PLAT"/>
    <property type="match status" value="3"/>
</dbReference>
<organism evidence="4 5">
    <name type="scientific">Pinctada imbricata</name>
    <name type="common">Atlantic pearl-oyster</name>
    <name type="synonym">Pinctada martensii</name>
    <dbReference type="NCBI Taxonomy" id="66713"/>
    <lineage>
        <taxon>Eukaryota</taxon>
        <taxon>Metazoa</taxon>
        <taxon>Spiralia</taxon>
        <taxon>Lophotrochozoa</taxon>
        <taxon>Mollusca</taxon>
        <taxon>Bivalvia</taxon>
        <taxon>Autobranchia</taxon>
        <taxon>Pteriomorphia</taxon>
        <taxon>Pterioida</taxon>
        <taxon>Pterioidea</taxon>
        <taxon>Pteriidae</taxon>
        <taxon>Pinctada</taxon>
    </lineage>
</organism>
<feature type="compositionally biased region" description="Basic residues" evidence="2">
    <location>
        <begin position="653"/>
        <end position="663"/>
    </location>
</feature>
<name>A0AA89BSH9_PINIB</name>
<feature type="compositionally biased region" description="Acidic residues" evidence="2">
    <location>
        <begin position="604"/>
        <end position="616"/>
    </location>
</feature>
<keyword evidence="5" id="KW-1185">Reference proteome</keyword>
<dbReference type="EMBL" id="VSWD01000009">
    <property type="protein sequence ID" value="KAK3093954.1"/>
    <property type="molecule type" value="Genomic_DNA"/>
</dbReference>
<comment type="caution">
    <text evidence="4">The sequence shown here is derived from an EMBL/GenBank/DDBJ whole genome shotgun (WGS) entry which is preliminary data.</text>
</comment>
<dbReference type="InterPro" id="IPR001024">
    <property type="entry name" value="PLAT/LH2_dom"/>
</dbReference>